<comment type="caution">
    <text evidence="1">The sequence shown here is derived from an EMBL/GenBank/DDBJ whole genome shotgun (WGS) entry which is preliminary data.</text>
</comment>
<sequence>MEDALLLCDVLWRLSPLPAAPLCRITRQQRHIQGAFPPHFLCAPPAAGEEPARSSLLRYHCDSDAHDMDDKMPQYRKTAVFL</sequence>
<proteinExistence type="predicted"/>
<reference evidence="1" key="1">
    <citation type="thesis" date="2020" institute="ProQuest LLC" country="789 East Eisenhower Parkway, Ann Arbor, MI, USA">
        <title>Comparative Genomics and Chromosome Evolution.</title>
        <authorList>
            <person name="Mudd A.B."/>
        </authorList>
    </citation>
    <scope>NUCLEOTIDE SEQUENCE</scope>
    <source>
        <strain evidence="1">237g6f4</strain>
        <tissue evidence="1">Blood</tissue>
    </source>
</reference>
<accession>A0AAV6ZYR5</accession>
<dbReference type="AlphaFoldDB" id="A0AAV6ZYR5"/>
<protein>
    <recommendedName>
        <fullName evidence="3">Secreted protein</fullName>
    </recommendedName>
</protein>
<keyword evidence="2" id="KW-1185">Reference proteome</keyword>
<dbReference type="Proteomes" id="UP000824782">
    <property type="component" value="Unassembled WGS sequence"/>
</dbReference>
<evidence type="ECO:0000313" key="2">
    <source>
        <dbReference type="Proteomes" id="UP000824782"/>
    </source>
</evidence>
<evidence type="ECO:0000313" key="1">
    <source>
        <dbReference type="EMBL" id="KAG8554261.1"/>
    </source>
</evidence>
<name>A0AAV6ZYR5_ENGPU</name>
<dbReference type="EMBL" id="WNYA01000010">
    <property type="protein sequence ID" value="KAG8554261.1"/>
    <property type="molecule type" value="Genomic_DNA"/>
</dbReference>
<gene>
    <name evidence="1" type="ORF">GDO81_003735</name>
</gene>
<evidence type="ECO:0008006" key="3">
    <source>
        <dbReference type="Google" id="ProtNLM"/>
    </source>
</evidence>
<organism evidence="1 2">
    <name type="scientific">Engystomops pustulosus</name>
    <name type="common">Tungara frog</name>
    <name type="synonym">Physalaemus pustulosus</name>
    <dbReference type="NCBI Taxonomy" id="76066"/>
    <lineage>
        <taxon>Eukaryota</taxon>
        <taxon>Metazoa</taxon>
        <taxon>Chordata</taxon>
        <taxon>Craniata</taxon>
        <taxon>Vertebrata</taxon>
        <taxon>Euteleostomi</taxon>
        <taxon>Amphibia</taxon>
        <taxon>Batrachia</taxon>
        <taxon>Anura</taxon>
        <taxon>Neobatrachia</taxon>
        <taxon>Hyloidea</taxon>
        <taxon>Leptodactylidae</taxon>
        <taxon>Leiuperinae</taxon>
        <taxon>Engystomops</taxon>
    </lineage>
</organism>